<evidence type="ECO:0000259" key="4">
    <source>
        <dbReference type="PROSITE" id="PS51000"/>
    </source>
</evidence>
<dbReference type="PROSITE" id="PS00894">
    <property type="entry name" value="HTH_DEOR_1"/>
    <property type="match status" value="1"/>
</dbReference>
<accession>A0ABT7LW07</accession>
<dbReference type="PANTHER" id="PTHR30363:SF44">
    <property type="entry name" value="AGA OPERON TRANSCRIPTIONAL REPRESSOR-RELATED"/>
    <property type="match status" value="1"/>
</dbReference>
<dbReference type="InterPro" id="IPR036390">
    <property type="entry name" value="WH_DNA-bd_sf"/>
</dbReference>
<dbReference type="Pfam" id="PF08220">
    <property type="entry name" value="HTH_DeoR"/>
    <property type="match status" value="1"/>
</dbReference>
<dbReference type="Pfam" id="PF13407">
    <property type="entry name" value="Peripla_BP_4"/>
    <property type="match status" value="1"/>
</dbReference>
<dbReference type="Gene3D" id="3.40.50.2300">
    <property type="match status" value="2"/>
</dbReference>
<evidence type="ECO:0000313" key="6">
    <source>
        <dbReference type="Proteomes" id="UP001230986"/>
    </source>
</evidence>
<dbReference type="SUPFAM" id="SSF53822">
    <property type="entry name" value="Periplasmic binding protein-like I"/>
    <property type="match status" value="1"/>
</dbReference>
<name>A0ABT7LW07_9CYAN</name>
<proteinExistence type="predicted"/>
<reference evidence="5 6" key="1">
    <citation type="submission" date="2023-06" db="EMBL/GenBank/DDBJ databases">
        <title>Whole genome sequence of Oscillatoria calcuttensis NRMC-F 0142.</title>
        <authorList>
            <person name="Shakena Fathima T."/>
            <person name="Muralitharan G."/>
            <person name="Thajuddin N."/>
        </authorList>
    </citation>
    <scope>NUCLEOTIDE SEQUENCE [LARGE SCALE GENOMIC DNA]</scope>
    <source>
        <strain evidence="5 6">NRMC-F 0142</strain>
    </source>
</reference>
<evidence type="ECO:0000313" key="5">
    <source>
        <dbReference type="EMBL" id="MDL5056213.1"/>
    </source>
</evidence>
<keyword evidence="3" id="KW-0804">Transcription</keyword>
<dbReference type="InterPro" id="IPR037171">
    <property type="entry name" value="NagB/RpiA_transferase-like"/>
</dbReference>
<evidence type="ECO:0000256" key="3">
    <source>
        <dbReference type="ARBA" id="ARBA00023163"/>
    </source>
</evidence>
<protein>
    <submittedName>
        <fullName evidence="5">Substrate-binding domain-containing protein</fullName>
    </submittedName>
</protein>
<gene>
    <name evidence="5" type="ORF">QQ055_01825</name>
</gene>
<dbReference type="SMART" id="SM00420">
    <property type="entry name" value="HTH_DEOR"/>
    <property type="match status" value="1"/>
</dbReference>
<dbReference type="Gene3D" id="3.40.50.1360">
    <property type="match status" value="1"/>
</dbReference>
<dbReference type="InterPro" id="IPR001034">
    <property type="entry name" value="DeoR_HTH"/>
</dbReference>
<sequence>MNTYERQQLILQRLKEHGKVIVTELAQSLDASEGTIRNDLTALEEQRLLTRIRGGAIPFNGSNMMLPLFDSRVHRNAESKKKMARWASELVADGDVILLDASTTAYHMATFLADRQDITIVTNHIETARLLNSDPTKRVILLGGHLRADGLAVTGDIAQDILKGLRIHRAFISCVGFSMETGLMEADLEEANLKRQVLQSSSEVVALVDSSKFGRVGLKSFAAVSDITHLVTDDGISPEMMQTLRHSNIALTICGESSVQSLMPQYHTNGHYRIGFANLSEELAFSIDVRRGLERAAKASDKLDIIYVDNNLDGENAIRLADELINRGVDLVIEYQIDELAGNVLMNKFKQHQIPVIAVDIPMVGATYFGVDNFTAGSMAGRALGQWIRAHWDSRVDYVVVMEERRAGPLPGARIQGQLSGLEEMIGTIPDDALIFVDSGNAAQTSYTHVLPVLSQLSPISRVAFVCFNDDAVIGVLQAVRELGFANTAIVGQGADRQIRAEIRDPHSPVIGSTAFFPELYGQRLIEIALRILSGAPLPPAVYMEHHFIDGQNIAEFYPDG</sequence>
<keyword evidence="1" id="KW-0805">Transcription regulation</keyword>
<dbReference type="InterPro" id="IPR028082">
    <property type="entry name" value="Peripla_BP_I"/>
</dbReference>
<dbReference type="InterPro" id="IPR014036">
    <property type="entry name" value="DeoR-like_C"/>
</dbReference>
<organism evidence="5 6">
    <name type="scientific">Geitlerinema calcuttense NRMC-F 0142</name>
    <dbReference type="NCBI Taxonomy" id="2922238"/>
    <lineage>
        <taxon>Bacteria</taxon>
        <taxon>Bacillati</taxon>
        <taxon>Cyanobacteriota</taxon>
        <taxon>Cyanophyceae</taxon>
        <taxon>Geitlerinematales</taxon>
        <taxon>Geitlerinemataceae</taxon>
        <taxon>Geitlerinema</taxon>
    </lineage>
</organism>
<dbReference type="Gene3D" id="1.10.10.10">
    <property type="entry name" value="Winged helix-like DNA-binding domain superfamily/Winged helix DNA-binding domain"/>
    <property type="match status" value="1"/>
</dbReference>
<dbReference type="RefSeq" id="WP_285965072.1">
    <property type="nucleotide sequence ID" value="NZ_JASVEJ010000006.1"/>
</dbReference>
<dbReference type="InterPro" id="IPR036388">
    <property type="entry name" value="WH-like_DNA-bd_sf"/>
</dbReference>
<dbReference type="InterPro" id="IPR025997">
    <property type="entry name" value="SBP_2_dom"/>
</dbReference>
<dbReference type="Proteomes" id="UP001230986">
    <property type="component" value="Unassembled WGS sequence"/>
</dbReference>
<keyword evidence="6" id="KW-1185">Reference proteome</keyword>
<dbReference type="PROSITE" id="PS51000">
    <property type="entry name" value="HTH_DEOR_2"/>
    <property type="match status" value="1"/>
</dbReference>
<evidence type="ECO:0000256" key="2">
    <source>
        <dbReference type="ARBA" id="ARBA00023125"/>
    </source>
</evidence>
<dbReference type="InterPro" id="IPR050313">
    <property type="entry name" value="Carb_Metab_HTH_regulators"/>
</dbReference>
<evidence type="ECO:0000256" key="1">
    <source>
        <dbReference type="ARBA" id="ARBA00023015"/>
    </source>
</evidence>
<dbReference type="PANTHER" id="PTHR30363">
    <property type="entry name" value="HTH-TYPE TRANSCRIPTIONAL REGULATOR SRLR-RELATED"/>
    <property type="match status" value="1"/>
</dbReference>
<dbReference type="PRINTS" id="PR00037">
    <property type="entry name" value="HTHLACR"/>
</dbReference>
<dbReference type="InterPro" id="IPR018356">
    <property type="entry name" value="Tscrpt_reg_HTH_DeoR_CS"/>
</dbReference>
<dbReference type="SMART" id="SM01134">
    <property type="entry name" value="DeoRC"/>
    <property type="match status" value="1"/>
</dbReference>
<dbReference type="Pfam" id="PF00455">
    <property type="entry name" value="DeoRC"/>
    <property type="match status" value="1"/>
</dbReference>
<dbReference type="SUPFAM" id="SSF100950">
    <property type="entry name" value="NagB/RpiA/CoA transferase-like"/>
    <property type="match status" value="1"/>
</dbReference>
<dbReference type="EMBL" id="JASVEJ010000006">
    <property type="protein sequence ID" value="MDL5056213.1"/>
    <property type="molecule type" value="Genomic_DNA"/>
</dbReference>
<dbReference type="CDD" id="cd01536">
    <property type="entry name" value="PBP1_ABC_sugar_binding-like"/>
    <property type="match status" value="1"/>
</dbReference>
<dbReference type="SUPFAM" id="SSF46785">
    <property type="entry name" value="Winged helix' DNA-binding domain"/>
    <property type="match status" value="1"/>
</dbReference>
<comment type="caution">
    <text evidence="5">The sequence shown here is derived from an EMBL/GenBank/DDBJ whole genome shotgun (WGS) entry which is preliminary data.</text>
</comment>
<keyword evidence="2" id="KW-0238">DNA-binding</keyword>
<feature type="domain" description="HTH deoR-type" evidence="4">
    <location>
        <begin position="3"/>
        <end position="58"/>
    </location>
</feature>